<accession>A0A1I4YSL4</accession>
<sequence length="191" mass="21145">MVVLLLILIVSLGGVAAALFLPGYADLILVAGPSTIAALLLWLRVVFRGQKPAQNWILIDGSNVMYWKGNKPQIETLREVIAYLRNHKHTPAVVFDANAGYLLVGRYQHDYAMANHLGLTEECVMVVPKGTVADTFLLTVARDFNAPIVTDDRYRDWADDYPEIEEPGRLIRGGYRNGVLWLDGIEAPVAA</sequence>
<dbReference type="Pfam" id="PF11977">
    <property type="entry name" value="RNase_Zc3h12a"/>
    <property type="match status" value="1"/>
</dbReference>
<proteinExistence type="predicted"/>
<dbReference type="Proteomes" id="UP000198599">
    <property type="component" value="Unassembled WGS sequence"/>
</dbReference>
<dbReference type="InterPro" id="IPR021869">
    <property type="entry name" value="RNase_Zc3h12_NYN"/>
</dbReference>
<protein>
    <submittedName>
        <fullName evidence="3">Zc3h12a-like Ribonuclease NYN domain-containing protein</fullName>
    </submittedName>
</protein>
<evidence type="ECO:0000313" key="3">
    <source>
        <dbReference type="EMBL" id="SFN41006.1"/>
    </source>
</evidence>
<feature type="domain" description="RNase NYN" evidence="2">
    <location>
        <begin position="55"/>
        <end position="164"/>
    </location>
</feature>
<keyword evidence="1" id="KW-0812">Transmembrane</keyword>
<dbReference type="RefSeq" id="WP_092833720.1">
    <property type="nucleotide sequence ID" value="NZ_FOVP01000002.1"/>
</dbReference>
<reference evidence="4" key="1">
    <citation type="submission" date="2016-10" db="EMBL/GenBank/DDBJ databases">
        <authorList>
            <person name="Varghese N."/>
            <person name="Submissions S."/>
        </authorList>
    </citation>
    <scope>NUCLEOTIDE SEQUENCE [LARGE SCALE GENOMIC DNA]</scope>
    <source>
        <strain evidence="4">DSM 28463</strain>
    </source>
</reference>
<keyword evidence="1" id="KW-0472">Membrane</keyword>
<organism evidence="3 4">
    <name type="scientific">Roseovarius lutimaris</name>
    <dbReference type="NCBI Taxonomy" id="1005928"/>
    <lineage>
        <taxon>Bacteria</taxon>
        <taxon>Pseudomonadati</taxon>
        <taxon>Pseudomonadota</taxon>
        <taxon>Alphaproteobacteria</taxon>
        <taxon>Rhodobacterales</taxon>
        <taxon>Roseobacteraceae</taxon>
        <taxon>Roseovarius</taxon>
    </lineage>
</organism>
<evidence type="ECO:0000256" key="1">
    <source>
        <dbReference type="SAM" id="Phobius"/>
    </source>
</evidence>
<feature type="transmembrane region" description="Helical" evidence="1">
    <location>
        <begin position="27"/>
        <end position="47"/>
    </location>
</feature>
<keyword evidence="4" id="KW-1185">Reference proteome</keyword>
<dbReference type="STRING" id="1005928.SAMN04487859_10238"/>
<dbReference type="OrthoDB" id="5196680at2"/>
<dbReference type="Gene3D" id="3.40.50.11980">
    <property type="match status" value="1"/>
</dbReference>
<gene>
    <name evidence="3" type="ORF">SAMN04487859_10238</name>
</gene>
<keyword evidence="1" id="KW-1133">Transmembrane helix</keyword>
<dbReference type="AlphaFoldDB" id="A0A1I4YSL4"/>
<evidence type="ECO:0000313" key="4">
    <source>
        <dbReference type="Proteomes" id="UP000198599"/>
    </source>
</evidence>
<evidence type="ECO:0000259" key="2">
    <source>
        <dbReference type="Pfam" id="PF11977"/>
    </source>
</evidence>
<dbReference type="EMBL" id="FOVP01000002">
    <property type="protein sequence ID" value="SFN41006.1"/>
    <property type="molecule type" value="Genomic_DNA"/>
</dbReference>
<name>A0A1I4YSL4_9RHOB</name>